<dbReference type="EMBL" id="JAHLQT010024847">
    <property type="protein sequence ID" value="KAG7165146.1"/>
    <property type="molecule type" value="Genomic_DNA"/>
</dbReference>
<evidence type="ECO:0000313" key="1">
    <source>
        <dbReference type="EMBL" id="KAG7165146.1"/>
    </source>
</evidence>
<dbReference type="InterPro" id="IPR007174">
    <property type="entry name" value="Las1"/>
</dbReference>
<keyword evidence="2" id="KW-1185">Reference proteome</keyword>
<gene>
    <name evidence="1" type="primary">LAS1L-L</name>
    <name evidence="1" type="ORF">Hamer_G004930</name>
</gene>
<dbReference type="PANTHER" id="PTHR15002:SF0">
    <property type="entry name" value="RIBOSOMAL BIOGENESIS PROTEIN LAS1L"/>
    <property type="match status" value="1"/>
</dbReference>
<name>A0A8J5JZ12_HOMAM</name>
<protein>
    <submittedName>
        <fullName evidence="1">Ribosomal biogenesis protein LAS1L-like</fullName>
    </submittedName>
</protein>
<dbReference type="GO" id="GO:0090730">
    <property type="term" value="C:Las1 complex"/>
    <property type="evidence" value="ECO:0007669"/>
    <property type="project" value="InterPro"/>
</dbReference>
<accession>A0A8J5JZ12</accession>
<reference evidence="1" key="1">
    <citation type="journal article" date="2021" name="Sci. Adv.">
        <title>The American lobster genome reveals insights on longevity, neural, and immune adaptations.</title>
        <authorList>
            <person name="Polinski J.M."/>
            <person name="Zimin A.V."/>
            <person name="Clark K.F."/>
            <person name="Kohn A.B."/>
            <person name="Sadowski N."/>
            <person name="Timp W."/>
            <person name="Ptitsyn A."/>
            <person name="Khanna P."/>
            <person name="Romanova D.Y."/>
            <person name="Williams P."/>
            <person name="Greenwood S.J."/>
            <person name="Moroz L.L."/>
            <person name="Walt D.R."/>
            <person name="Bodnar A.G."/>
        </authorList>
    </citation>
    <scope>NUCLEOTIDE SEQUENCE</scope>
    <source>
        <strain evidence="1">GMGI-L3</strain>
    </source>
</reference>
<dbReference type="Pfam" id="PF04031">
    <property type="entry name" value="Las1"/>
    <property type="match status" value="1"/>
</dbReference>
<comment type="caution">
    <text evidence="1">The sequence shown here is derived from an EMBL/GenBank/DDBJ whole genome shotgun (WGS) entry which is preliminary data.</text>
</comment>
<evidence type="ECO:0000313" key="2">
    <source>
        <dbReference type="Proteomes" id="UP000747542"/>
    </source>
</evidence>
<dbReference type="GO" id="GO:0000460">
    <property type="term" value="P:maturation of 5.8S rRNA"/>
    <property type="evidence" value="ECO:0007669"/>
    <property type="project" value="TreeGrafter"/>
</dbReference>
<sequence>MPPLYIVPWFSIQEWLEVYEGAFSDDISRWKAALNAMIVWQARVDKLPSGIDVTLPLLQAKVIDADPTVEKSVKSVLLATAIQRFVSSIVKLPQTKYFQKQSMHDLATDIGLPLHLVDLRNEIIHGNGGWTGGQTVHHALETAYKWIKGYYWDAESKEMQDQSEESTPPQIPQDEWCKFKKVMTMYAATLLSDARTASKKMCLQKKACRYLVWNLESLYPHNPQEFVEAIVSHLLIPESIPDLEQRLKCAGPRGCGCFFENRVISGVDPILCSLHEMEGSTELLFTCLIKKGRENSKEASEWVRLLAAGILGRSVFYYQKTHCRNHDLNLDKNLDVNWETVVMELLETEIMSCPETGFSKSQREDVEELFQTLKGSTKEDLQQVKASKKALKDVTYTIDDVIKVAEKHSENTLTKMQKLKNSIEFLGTDITYADAPLGILPHQRDNPIFYKELLLHRPDISEDIPLPKRCRI</sequence>
<dbReference type="Proteomes" id="UP000747542">
    <property type="component" value="Unassembled WGS sequence"/>
</dbReference>
<dbReference type="GO" id="GO:0000470">
    <property type="term" value="P:maturation of LSU-rRNA"/>
    <property type="evidence" value="ECO:0007669"/>
    <property type="project" value="TreeGrafter"/>
</dbReference>
<dbReference type="PANTHER" id="PTHR15002">
    <property type="entry name" value="RIBOSOMAL BIOGENESIS PROTEIN LAS1L"/>
    <property type="match status" value="1"/>
</dbReference>
<proteinExistence type="predicted"/>
<dbReference type="GO" id="GO:0004519">
    <property type="term" value="F:endonuclease activity"/>
    <property type="evidence" value="ECO:0007669"/>
    <property type="project" value="InterPro"/>
</dbReference>
<dbReference type="AlphaFoldDB" id="A0A8J5JZ12"/>
<organism evidence="1 2">
    <name type="scientific">Homarus americanus</name>
    <name type="common">American lobster</name>
    <dbReference type="NCBI Taxonomy" id="6706"/>
    <lineage>
        <taxon>Eukaryota</taxon>
        <taxon>Metazoa</taxon>
        <taxon>Ecdysozoa</taxon>
        <taxon>Arthropoda</taxon>
        <taxon>Crustacea</taxon>
        <taxon>Multicrustacea</taxon>
        <taxon>Malacostraca</taxon>
        <taxon>Eumalacostraca</taxon>
        <taxon>Eucarida</taxon>
        <taxon>Decapoda</taxon>
        <taxon>Pleocyemata</taxon>
        <taxon>Astacidea</taxon>
        <taxon>Nephropoidea</taxon>
        <taxon>Nephropidae</taxon>
        <taxon>Homarus</taxon>
    </lineage>
</organism>
<dbReference type="GO" id="GO:0030687">
    <property type="term" value="C:preribosome, large subunit precursor"/>
    <property type="evidence" value="ECO:0007669"/>
    <property type="project" value="TreeGrafter"/>
</dbReference>